<protein>
    <submittedName>
        <fullName evidence="3">MerR family transcriptional regulator</fullName>
    </submittedName>
</protein>
<dbReference type="Proteomes" id="UP000655868">
    <property type="component" value="Unassembled WGS sequence"/>
</dbReference>
<keyword evidence="4" id="KW-1185">Reference proteome</keyword>
<dbReference type="InterPro" id="IPR047057">
    <property type="entry name" value="MerR_fam"/>
</dbReference>
<dbReference type="InterPro" id="IPR000551">
    <property type="entry name" value="MerR-type_HTH_dom"/>
</dbReference>
<dbReference type="PROSITE" id="PS50937">
    <property type="entry name" value="HTH_MERR_2"/>
    <property type="match status" value="1"/>
</dbReference>
<dbReference type="EMBL" id="JAEMNV010000012">
    <property type="protein sequence ID" value="MBJ8342651.1"/>
    <property type="molecule type" value="Genomic_DNA"/>
</dbReference>
<feature type="domain" description="HTH merR-type" evidence="2">
    <location>
        <begin position="125"/>
        <end position="194"/>
    </location>
</feature>
<evidence type="ECO:0000313" key="3">
    <source>
        <dbReference type="EMBL" id="MBJ8342651.1"/>
    </source>
</evidence>
<evidence type="ECO:0000313" key="4">
    <source>
        <dbReference type="Proteomes" id="UP000655868"/>
    </source>
</evidence>
<name>A0A934NWF2_9NOCA</name>
<dbReference type="InterPro" id="IPR009061">
    <property type="entry name" value="DNA-bd_dom_put_sf"/>
</dbReference>
<proteinExistence type="predicted"/>
<dbReference type="Pfam" id="PF13411">
    <property type="entry name" value="MerR_1"/>
    <property type="match status" value="2"/>
</dbReference>
<sequence length="238" mass="26134">MSSRKSPLRTADVARESRYSVQQIRNLERDGVLPDVRRGPSGYRIYSDVHIHAARTYRDLAAGVGPVEAKVVMRALYRLPKKDLLELLDAAHARLHAERHDLARAQQAVAAIAAETIDDPRTSDAMSISELAAALGIRPSTLRHWDAEGLVVPRRATTAGARTYAPSDVRDARIVQQLRLAGYGIDSLRALLPDLRGTRRWTDVGDALAARDVSITNRSYALLRAAAALAPLLDYVDT</sequence>
<evidence type="ECO:0000259" key="2">
    <source>
        <dbReference type="PROSITE" id="PS50937"/>
    </source>
</evidence>
<dbReference type="SMART" id="SM00422">
    <property type="entry name" value="HTH_MERR"/>
    <property type="match status" value="2"/>
</dbReference>
<dbReference type="PANTHER" id="PTHR30204:SF93">
    <property type="entry name" value="HTH MERR-TYPE DOMAIN-CONTAINING PROTEIN"/>
    <property type="match status" value="1"/>
</dbReference>
<dbReference type="GO" id="GO:0003700">
    <property type="term" value="F:DNA-binding transcription factor activity"/>
    <property type="evidence" value="ECO:0007669"/>
    <property type="project" value="InterPro"/>
</dbReference>
<dbReference type="GO" id="GO:0003677">
    <property type="term" value="F:DNA binding"/>
    <property type="evidence" value="ECO:0007669"/>
    <property type="project" value="UniProtKB-KW"/>
</dbReference>
<dbReference type="RefSeq" id="WP_199708320.1">
    <property type="nucleotide sequence ID" value="NZ_JAEMNV010000012.1"/>
</dbReference>
<dbReference type="SUPFAM" id="SSF46955">
    <property type="entry name" value="Putative DNA-binding domain"/>
    <property type="match status" value="2"/>
</dbReference>
<keyword evidence="1" id="KW-0238">DNA-binding</keyword>
<dbReference type="AlphaFoldDB" id="A0A934NWF2"/>
<dbReference type="PANTHER" id="PTHR30204">
    <property type="entry name" value="REDOX-CYCLING DRUG-SENSING TRANSCRIPTIONAL ACTIVATOR SOXR"/>
    <property type="match status" value="1"/>
</dbReference>
<comment type="caution">
    <text evidence="3">The sequence shown here is derived from an EMBL/GenBank/DDBJ whole genome shotgun (WGS) entry which is preliminary data.</text>
</comment>
<accession>A0A934NWF2</accession>
<dbReference type="Gene3D" id="1.10.1660.10">
    <property type="match status" value="2"/>
</dbReference>
<reference evidence="3" key="1">
    <citation type="submission" date="2020-12" db="EMBL/GenBank/DDBJ databases">
        <title>Antrihabitans popcorni sp. nov. and Antrihabitans auranticaus sp. nov., isolated from a larva cave.</title>
        <authorList>
            <person name="Lee S.D."/>
            <person name="Kim I.S."/>
        </authorList>
    </citation>
    <scope>NUCLEOTIDE SEQUENCE</scope>
    <source>
        <strain evidence="3">YC3-6</strain>
    </source>
</reference>
<evidence type="ECO:0000256" key="1">
    <source>
        <dbReference type="ARBA" id="ARBA00023125"/>
    </source>
</evidence>
<organism evidence="3 4">
    <name type="scientific">Antrihabitans stalagmiti</name>
    <dbReference type="NCBI Taxonomy" id="2799499"/>
    <lineage>
        <taxon>Bacteria</taxon>
        <taxon>Bacillati</taxon>
        <taxon>Actinomycetota</taxon>
        <taxon>Actinomycetes</taxon>
        <taxon>Mycobacteriales</taxon>
        <taxon>Nocardiaceae</taxon>
        <taxon>Antrihabitans</taxon>
    </lineage>
</organism>
<gene>
    <name evidence="3" type="ORF">JGU71_27555</name>
</gene>